<evidence type="ECO:0000313" key="9">
    <source>
        <dbReference type="Proteomes" id="UP000036756"/>
    </source>
</evidence>
<dbReference type="RefSeq" id="WP_048570792.1">
    <property type="nucleotide sequence ID" value="NZ_LFVU01000027.1"/>
</dbReference>
<dbReference type="AlphaFoldDB" id="A0A0J8DAK0"/>
<reference evidence="8 9" key="1">
    <citation type="submission" date="2015-06" db="EMBL/GenBank/DDBJ databases">
        <title>Draft genome sequence of the purine-degrading Clostridium cylindrosporum HC-1 (DSM 605).</title>
        <authorList>
            <person name="Poehlein A."/>
            <person name="Schiel-Bengelsdorf B."/>
            <person name="Bengelsdorf F."/>
            <person name="Daniel R."/>
            <person name="Duerre P."/>
        </authorList>
    </citation>
    <scope>NUCLEOTIDE SEQUENCE [LARGE SCALE GENOMIC DNA]</scope>
    <source>
        <strain evidence="8 9">DSM 605</strain>
    </source>
</reference>
<dbReference type="SUPFAM" id="SSF53067">
    <property type="entry name" value="Actin-like ATPase domain"/>
    <property type="match status" value="1"/>
</dbReference>
<dbReference type="GO" id="GO:0008033">
    <property type="term" value="P:tRNA processing"/>
    <property type="evidence" value="ECO:0007669"/>
    <property type="project" value="UniProtKB-KW"/>
</dbReference>
<keyword evidence="9" id="KW-1185">Reference proteome</keyword>
<comment type="catalytic activity">
    <reaction evidence="6">
        <text>L-threonylcarbamoyladenylate + adenosine(37) in tRNA = N(6)-L-threonylcarbamoyladenosine(37) in tRNA + AMP + H(+)</text>
        <dbReference type="Rhea" id="RHEA:37059"/>
        <dbReference type="Rhea" id="RHEA-COMP:10162"/>
        <dbReference type="Rhea" id="RHEA-COMP:10163"/>
        <dbReference type="ChEBI" id="CHEBI:15378"/>
        <dbReference type="ChEBI" id="CHEBI:73682"/>
        <dbReference type="ChEBI" id="CHEBI:74411"/>
        <dbReference type="ChEBI" id="CHEBI:74418"/>
        <dbReference type="ChEBI" id="CHEBI:456215"/>
        <dbReference type="EC" id="2.3.1.234"/>
    </reaction>
</comment>
<evidence type="ECO:0000256" key="3">
    <source>
        <dbReference type="ARBA" id="ARBA00022694"/>
    </source>
</evidence>
<protein>
    <recommendedName>
        <fullName evidence="1">N(6)-L-threonylcarbamoyladenine synthase</fullName>
        <ecNumber evidence="1">2.3.1.234</ecNumber>
    </recommendedName>
</protein>
<dbReference type="Pfam" id="PF00814">
    <property type="entry name" value="TsaD"/>
    <property type="match status" value="1"/>
</dbReference>
<dbReference type="GO" id="GO:0016787">
    <property type="term" value="F:hydrolase activity"/>
    <property type="evidence" value="ECO:0007669"/>
    <property type="project" value="UniProtKB-KW"/>
</dbReference>
<dbReference type="InterPro" id="IPR043129">
    <property type="entry name" value="ATPase_NBD"/>
</dbReference>
<sequence>MANVLGIDTSNYTTSIAIYSDDGIIEDRRKLLTVSLGKRGLRQSDALFEHIKNMPSLLEGLKVYKLDAVAVSTKPRPIEGSYMPVFLAGESIAKSIANLNNIPLLETTHQEGHLEAALNSISLNFNNFIAIHISGGTTEVLNVKNNEIYNIDIIGGTKDISIGQFIDRTGVGLGHTFPAGTSIDKLALKVKESNLRIPSKVEGLFMNFSGQETKAHEYISLNYNSEDISYAVMLCISKTLQKVCLNIQKLYDLPIVFMGGVSSSKFLKEYFKRNKFNNVYFARGQYGCDNAVGVAKIGYKKIVSTYK</sequence>
<dbReference type="STRING" id="1121307.CLCY_2c01090"/>
<feature type="domain" description="Gcp-like" evidence="7">
    <location>
        <begin position="60"/>
        <end position="294"/>
    </location>
</feature>
<keyword evidence="8" id="KW-0378">Hydrolase</keyword>
<keyword evidence="3" id="KW-0819">tRNA processing</keyword>
<evidence type="ECO:0000256" key="4">
    <source>
        <dbReference type="ARBA" id="ARBA00022723"/>
    </source>
</evidence>
<keyword evidence="4" id="KW-0479">Metal-binding</keyword>
<evidence type="ECO:0000256" key="2">
    <source>
        <dbReference type="ARBA" id="ARBA00022679"/>
    </source>
</evidence>
<evidence type="ECO:0000256" key="1">
    <source>
        <dbReference type="ARBA" id="ARBA00012156"/>
    </source>
</evidence>
<dbReference type="EMBL" id="LFVU01000027">
    <property type="protein sequence ID" value="KMT21349.1"/>
    <property type="molecule type" value="Genomic_DNA"/>
</dbReference>
<dbReference type="PRINTS" id="PR00789">
    <property type="entry name" value="OSIALOPTASE"/>
</dbReference>
<keyword evidence="2 8" id="KW-0808">Transferase</keyword>
<comment type="caution">
    <text evidence="8">The sequence shown here is derived from an EMBL/GenBank/DDBJ whole genome shotgun (WGS) entry which is preliminary data.</text>
</comment>
<organism evidence="8 9">
    <name type="scientific">Clostridium cylindrosporum DSM 605</name>
    <dbReference type="NCBI Taxonomy" id="1121307"/>
    <lineage>
        <taxon>Bacteria</taxon>
        <taxon>Bacillati</taxon>
        <taxon>Bacillota</taxon>
        <taxon>Clostridia</taxon>
        <taxon>Eubacteriales</taxon>
        <taxon>Clostridiaceae</taxon>
        <taxon>Clostridium</taxon>
    </lineage>
</organism>
<gene>
    <name evidence="8" type="primary">tsaD</name>
    <name evidence="8" type="ORF">CLCY_2c01090</name>
</gene>
<proteinExistence type="predicted"/>
<dbReference type="GO" id="GO:0005829">
    <property type="term" value="C:cytosol"/>
    <property type="evidence" value="ECO:0007669"/>
    <property type="project" value="TreeGrafter"/>
</dbReference>
<dbReference type="GO" id="GO:0061711">
    <property type="term" value="F:tRNA N(6)-L-threonylcarbamoyladenine synthase activity"/>
    <property type="evidence" value="ECO:0007669"/>
    <property type="project" value="UniProtKB-EC"/>
</dbReference>
<keyword evidence="5 8" id="KW-0012">Acyltransferase</keyword>
<dbReference type="InterPro" id="IPR017861">
    <property type="entry name" value="KAE1/TsaD"/>
</dbReference>
<dbReference type="OrthoDB" id="1675500at2"/>
<evidence type="ECO:0000256" key="6">
    <source>
        <dbReference type="ARBA" id="ARBA00048117"/>
    </source>
</evidence>
<name>A0A0J8DAK0_CLOCY</name>
<evidence type="ECO:0000256" key="5">
    <source>
        <dbReference type="ARBA" id="ARBA00023315"/>
    </source>
</evidence>
<dbReference type="InterPro" id="IPR000905">
    <property type="entry name" value="Gcp-like_dom"/>
</dbReference>
<dbReference type="Gene3D" id="3.30.420.40">
    <property type="match status" value="2"/>
</dbReference>
<dbReference type="GO" id="GO:0046872">
    <property type="term" value="F:metal ion binding"/>
    <property type="evidence" value="ECO:0007669"/>
    <property type="project" value="UniProtKB-KW"/>
</dbReference>
<dbReference type="PATRIC" id="fig|1121307.3.peg.966"/>
<accession>A0A0J8DAK0</accession>
<evidence type="ECO:0000259" key="7">
    <source>
        <dbReference type="Pfam" id="PF00814"/>
    </source>
</evidence>
<dbReference type="PANTHER" id="PTHR11735:SF11">
    <property type="entry name" value="TRNA THREONYLCARBAMOYLADENOSINE BIOSYNTHESIS PROTEIN TSAB"/>
    <property type="match status" value="1"/>
</dbReference>
<dbReference type="Proteomes" id="UP000036756">
    <property type="component" value="Unassembled WGS sequence"/>
</dbReference>
<dbReference type="PANTHER" id="PTHR11735">
    <property type="entry name" value="TRNA N6-ADENOSINE THREONYLCARBAMOYLTRANSFERASE"/>
    <property type="match status" value="1"/>
</dbReference>
<dbReference type="EC" id="2.3.1.234" evidence="1"/>
<evidence type="ECO:0000313" key="8">
    <source>
        <dbReference type="EMBL" id="KMT21349.1"/>
    </source>
</evidence>